<evidence type="ECO:0000256" key="2">
    <source>
        <dbReference type="ARBA" id="ARBA00004666"/>
    </source>
</evidence>
<keyword evidence="16" id="KW-1185">Reference proteome</keyword>
<dbReference type="InterPro" id="IPR001250">
    <property type="entry name" value="Man6P_Isoase-1"/>
</dbReference>
<dbReference type="OrthoDB" id="6605218at2759"/>
<feature type="domain" description="Phosphomannose isomerase type I catalytic" evidence="13">
    <location>
        <begin position="22"/>
        <end position="175"/>
    </location>
</feature>
<feature type="domain" description="Phosphomannose isomerase type I C-terminal" evidence="12">
    <location>
        <begin position="359"/>
        <end position="402"/>
    </location>
</feature>
<dbReference type="PROSITE" id="PS00966">
    <property type="entry name" value="PMI_I_2"/>
    <property type="match status" value="1"/>
</dbReference>
<evidence type="ECO:0000256" key="9">
    <source>
        <dbReference type="PIRSR" id="PIRSR001480-2"/>
    </source>
</evidence>
<feature type="binding site" evidence="9">
    <location>
        <position position="161"/>
    </location>
    <ligand>
        <name>Zn(2+)</name>
        <dbReference type="ChEBI" id="CHEBI:29105"/>
    </ligand>
</feature>
<dbReference type="GO" id="GO:0009744">
    <property type="term" value="P:response to sucrose"/>
    <property type="evidence" value="ECO:0007669"/>
    <property type="project" value="EnsemblPlants"/>
</dbReference>
<comment type="cofactor">
    <cofactor evidence="9 10">
        <name>Zn(2+)</name>
        <dbReference type="ChEBI" id="CHEBI:29105"/>
    </cofactor>
    <text evidence="9 10">Binds 1 zinc ion per subunit.</text>
</comment>
<feature type="active site" evidence="8">
    <location>
        <position position="319"/>
    </location>
</feature>
<evidence type="ECO:0000259" key="12">
    <source>
        <dbReference type="Pfam" id="PF01238"/>
    </source>
</evidence>
<dbReference type="eggNOG" id="KOG2757">
    <property type="taxonomic scope" value="Eukaryota"/>
</dbReference>
<dbReference type="FunFam" id="1.10.441.10:FF:000001">
    <property type="entry name" value="Mannose-6-phosphate isomerase"/>
    <property type="match status" value="1"/>
</dbReference>
<dbReference type="Pfam" id="PF20512">
    <property type="entry name" value="PMI_typeI_hel"/>
    <property type="match status" value="1"/>
</dbReference>
<dbReference type="InterPro" id="IPR011051">
    <property type="entry name" value="RmlC_Cupin_sf"/>
</dbReference>
<dbReference type="OMA" id="EFAACIS"/>
<dbReference type="KEGG" id="eus:EUTSA_v10018552mg"/>
<accession>V4JTU6</accession>
<dbReference type="PANTHER" id="PTHR10309:SF0">
    <property type="entry name" value="MANNOSE-6-PHOSPHATE ISOMERASE"/>
    <property type="match status" value="1"/>
</dbReference>
<feature type="binding site" evidence="9">
    <location>
        <position position="136"/>
    </location>
    <ligand>
        <name>Zn(2+)</name>
        <dbReference type="ChEBI" id="CHEBI:29105"/>
    </ligand>
</feature>
<dbReference type="GO" id="GO:0009298">
    <property type="term" value="P:GDP-mannose biosynthetic process"/>
    <property type="evidence" value="ECO:0007669"/>
    <property type="project" value="UniProtKB-UniPathway"/>
</dbReference>
<evidence type="ECO:0000256" key="6">
    <source>
        <dbReference type="ARBA" id="ARBA00022833"/>
    </source>
</evidence>
<dbReference type="GO" id="GO:0046686">
    <property type="term" value="P:response to cadmium ion"/>
    <property type="evidence" value="ECO:0007669"/>
    <property type="project" value="EnsemblPlants"/>
</dbReference>
<dbReference type="SUPFAM" id="SSF51182">
    <property type="entry name" value="RmlC-like cupins"/>
    <property type="match status" value="1"/>
</dbReference>
<sequence>MGADAIQTNGHDPAKLTAARGIQRLRCAVKNYEWGKLGPDSLVARLHEANSGDRVDPVVPHAELWMGTHESAPSYVVKEEEFGSGRNGSECMVTLKSWVLDYPNLLGSRVVDKWGCDLPFLFKVLSVTKALSIQAHPNKALAEKLHREDPLLYRDANHKPEIALAITPFQALCGFVSLNELKEAIANVPEITELVGSKAADQIFKVNEHDGDETSVKSVVRLIFTQLMSANINDTKQVISQMKIRLISETNHRELSEKEKLVLELEKQYPGDVGVISAFFFNHVKLNPGEALYLDANEPHAYISGDCVECMAASDNVVRAGLTPKHRDVQTLCSMLTYKLGYPEILKGFPLTPYITRYLPPFDEFEVDHCDLPREKSTVFPAIPGPSVYLVIEGKGTLKTGSSQLLVKRGDVLFVPAHNEIHVTGESDVMKLYRAGVSSRFFQTM</sequence>
<dbReference type="InterPro" id="IPR016305">
    <property type="entry name" value="Mannose-6-P_Isomerase"/>
</dbReference>
<comment type="pathway">
    <text evidence="2">Nucleotide-sugar biosynthesis; GDP-alpha-D-mannose biosynthesis; alpha-D-mannose 1-phosphate from D-fructose 6-phosphate: step 1/2.</text>
</comment>
<dbReference type="PROSITE" id="PS00965">
    <property type="entry name" value="PMI_I_1"/>
    <property type="match status" value="1"/>
</dbReference>
<dbReference type="GO" id="GO:0046680">
    <property type="term" value="P:response to DDT"/>
    <property type="evidence" value="ECO:0007669"/>
    <property type="project" value="EnsemblPlants"/>
</dbReference>
<dbReference type="PIRSF" id="PIRSF001480">
    <property type="entry name" value="Mannose-6-phosphate_isomerase"/>
    <property type="match status" value="1"/>
</dbReference>
<evidence type="ECO:0000313" key="15">
    <source>
        <dbReference type="EMBL" id="ESQ28755.1"/>
    </source>
</evidence>
<comment type="similarity">
    <text evidence="3 11">Belongs to the mannose-6-phosphate isomerase type 1 family.</text>
</comment>
<dbReference type="NCBIfam" id="TIGR00218">
    <property type="entry name" value="manA"/>
    <property type="match status" value="1"/>
</dbReference>
<dbReference type="Gramene" id="ESQ28755">
    <property type="protein sequence ID" value="ESQ28755"/>
    <property type="gene ID" value="EUTSA_v10018552mg"/>
</dbReference>
<dbReference type="STRING" id="72664.V4JTU6"/>
<evidence type="ECO:0000256" key="3">
    <source>
        <dbReference type="ARBA" id="ARBA00010772"/>
    </source>
</evidence>
<gene>
    <name evidence="15" type="ORF">EUTSA_v10018552mg</name>
</gene>
<evidence type="ECO:0000256" key="11">
    <source>
        <dbReference type="RuleBase" id="RU004189"/>
    </source>
</evidence>
<name>V4JTU6_EUTSA</name>
<dbReference type="GO" id="GO:0009646">
    <property type="term" value="P:response to absence of light"/>
    <property type="evidence" value="ECO:0007669"/>
    <property type="project" value="EnsemblPlants"/>
</dbReference>
<dbReference type="GO" id="GO:0004476">
    <property type="term" value="F:mannose-6-phosphate isomerase activity"/>
    <property type="evidence" value="ECO:0007669"/>
    <property type="project" value="UniProtKB-EC"/>
</dbReference>
<dbReference type="EMBL" id="KI517953">
    <property type="protein sequence ID" value="ESQ28755.1"/>
    <property type="molecule type" value="Genomic_DNA"/>
</dbReference>
<evidence type="ECO:0000256" key="7">
    <source>
        <dbReference type="ARBA" id="ARBA00023235"/>
    </source>
</evidence>
<evidence type="ECO:0000256" key="1">
    <source>
        <dbReference type="ARBA" id="ARBA00000757"/>
    </source>
</evidence>
<evidence type="ECO:0000256" key="8">
    <source>
        <dbReference type="PIRSR" id="PIRSR001480-1"/>
    </source>
</evidence>
<dbReference type="InterPro" id="IPR018050">
    <property type="entry name" value="Pmannose_isomerase-type1_CS"/>
</dbReference>
<dbReference type="Gene3D" id="1.10.441.10">
    <property type="entry name" value="Phosphomannose Isomerase, domain 2"/>
    <property type="match status" value="1"/>
</dbReference>
<dbReference type="CDD" id="cd07011">
    <property type="entry name" value="cupin_PMI_type_I_N"/>
    <property type="match status" value="1"/>
</dbReference>
<dbReference type="UniPathway" id="UPA00126">
    <property type="reaction ID" value="UER00423"/>
</dbReference>
<evidence type="ECO:0000256" key="10">
    <source>
        <dbReference type="RuleBase" id="RU000611"/>
    </source>
</evidence>
<proteinExistence type="inferred from homology"/>
<dbReference type="Pfam" id="PF01238">
    <property type="entry name" value="PMI_typeI_C"/>
    <property type="match status" value="1"/>
</dbReference>
<feature type="binding site" evidence="9">
    <location>
        <position position="134"/>
    </location>
    <ligand>
        <name>Zn(2+)</name>
        <dbReference type="ChEBI" id="CHEBI:29105"/>
    </ligand>
</feature>
<evidence type="ECO:0000256" key="5">
    <source>
        <dbReference type="ARBA" id="ARBA00022723"/>
    </source>
</evidence>
<dbReference type="InterPro" id="IPR046457">
    <property type="entry name" value="PMI_typeI_cat"/>
</dbReference>
<dbReference type="InterPro" id="IPR046456">
    <property type="entry name" value="PMI_typeI_C"/>
</dbReference>
<dbReference type="GO" id="GO:0010043">
    <property type="term" value="P:response to zinc ion"/>
    <property type="evidence" value="ECO:0007669"/>
    <property type="project" value="EnsemblPlants"/>
</dbReference>
<keyword evidence="6 9" id="KW-0862">Zinc</keyword>
<dbReference type="InterPro" id="IPR014710">
    <property type="entry name" value="RmlC-like_jellyroll"/>
</dbReference>
<dbReference type="GO" id="GO:0019853">
    <property type="term" value="P:L-ascorbic acid biosynthetic process"/>
    <property type="evidence" value="ECO:0007669"/>
    <property type="project" value="EnsemblPlants"/>
</dbReference>
<organism evidence="15 16">
    <name type="scientific">Eutrema salsugineum</name>
    <name type="common">Saltwater cress</name>
    <name type="synonym">Sisymbrium salsugineum</name>
    <dbReference type="NCBI Taxonomy" id="72664"/>
    <lineage>
        <taxon>Eukaryota</taxon>
        <taxon>Viridiplantae</taxon>
        <taxon>Streptophyta</taxon>
        <taxon>Embryophyta</taxon>
        <taxon>Tracheophyta</taxon>
        <taxon>Spermatophyta</taxon>
        <taxon>Magnoliopsida</taxon>
        <taxon>eudicotyledons</taxon>
        <taxon>Gunneridae</taxon>
        <taxon>Pentapetalae</taxon>
        <taxon>rosids</taxon>
        <taxon>malvids</taxon>
        <taxon>Brassicales</taxon>
        <taxon>Brassicaceae</taxon>
        <taxon>Eutremeae</taxon>
        <taxon>Eutrema</taxon>
    </lineage>
</organism>
<dbReference type="PRINTS" id="PR00714">
    <property type="entry name" value="MAN6PISMRASE"/>
</dbReference>
<keyword evidence="5 9" id="KW-0479">Metal-binding</keyword>
<dbReference type="PANTHER" id="PTHR10309">
    <property type="entry name" value="MANNOSE-6-PHOSPHATE ISOMERASE"/>
    <property type="match status" value="1"/>
</dbReference>
<feature type="binding site" evidence="9">
    <location>
        <position position="300"/>
    </location>
    <ligand>
        <name>Zn(2+)</name>
        <dbReference type="ChEBI" id="CHEBI:29105"/>
    </ligand>
</feature>
<dbReference type="GO" id="GO:0033591">
    <property type="term" value="P:response to L-ascorbic acid"/>
    <property type="evidence" value="ECO:0007669"/>
    <property type="project" value="EnsemblPlants"/>
</dbReference>
<dbReference type="Pfam" id="PF20511">
    <property type="entry name" value="PMI_typeI_cat"/>
    <property type="match status" value="1"/>
</dbReference>
<protein>
    <recommendedName>
        <fullName evidence="4 10">Mannose-6-phosphate isomerase</fullName>
        <ecNumber evidence="4 10">5.3.1.8</ecNumber>
    </recommendedName>
</protein>
<keyword evidence="7 10" id="KW-0413">Isomerase</keyword>
<evidence type="ECO:0000259" key="14">
    <source>
        <dbReference type="Pfam" id="PF20512"/>
    </source>
</evidence>
<dbReference type="AlphaFoldDB" id="V4JTU6"/>
<reference evidence="15 16" key="1">
    <citation type="journal article" date="2013" name="Front. Plant Sci.">
        <title>The Reference Genome of the Halophytic Plant Eutrema salsugineum.</title>
        <authorList>
            <person name="Yang R."/>
            <person name="Jarvis D.E."/>
            <person name="Chen H."/>
            <person name="Beilstein M.A."/>
            <person name="Grimwood J."/>
            <person name="Jenkins J."/>
            <person name="Shu S."/>
            <person name="Prochnik S."/>
            <person name="Xin M."/>
            <person name="Ma C."/>
            <person name="Schmutz J."/>
            <person name="Wing R.A."/>
            <person name="Mitchell-Olds T."/>
            <person name="Schumaker K.S."/>
            <person name="Wang X."/>
        </authorList>
    </citation>
    <scope>NUCLEOTIDE SEQUENCE [LARGE SCALE GENOMIC DNA]</scope>
</reference>
<comment type="catalytic activity">
    <reaction evidence="1 10">
        <text>D-mannose 6-phosphate = D-fructose 6-phosphate</text>
        <dbReference type="Rhea" id="RHEA:12356"/>
        <dbReference type="ChEBI" id="CHEBI:58735"/>
        <dbReference type="ChEBI" id="CHEBI:61527"/>
        <dbReference type="EC" id="5.3.1.8"/>
    </reaction>
</comment>
<dbReference type="GO" id="GO:0005829">
    <property type="term" value="C:cytosol"/>
    <property type="evidence" value="ECO:0007669"/>
    <property type="project" value="TreeGrafter"/>
</dbReference>
<dbReference type="Gene3D" id="2.60.120.10">
    <property type="entry name" value="Jelly Rolls"/>
    <property type="match status" value="2"/>
</dbReference>
<dbReference type="GO" id="GO:0008270">
    <property type="term" value="F:zinc ion binding"/>
    <property type="evidence" value="ECO:0007669"/>
    <property type="project" value="InterPro"/>
</dbReference>
<dbReference type="EC" id="5.3.1.8" evidence="4 10"/>
<evidence type="ECO:0000259" key="13">
    <source>
        <dbReference type="Pfam" id="PF20511"/>
    </source>
</evidence>
<evidence type="ECO:0000313" key="16">
    <source>
        <dbReference type="Proteomes" id="UP000030689"/>
    </source>
</evidence>
<dbReference type="InterPro" id="IPR046458">
    <property type="entry name" value="PMI_typeI_hel"/>
</dbReference>
<feature type="domain" description="Phosphomannose isomerase type I helical insertion" evidence="14">
    <location>
        <begin position="194"/>
        <end position="280"/>
    </location>
</feature>
<dbReference type="FunFam" id="2.60.120.10:FF:000044">
    <property type="entry name" value="Mannose-6-phosphate isomerase"/>
    <property type="match status" value="1"/>
</dbReference>
<evidence type="ECO:0000256" key="4">
    <source>
        <dbReference type="ARBA" id="ARBA00011956"/>
    </source>
</evidence>
<dbReference type="Proteomes" id="UP000030689">
    <property type="component" value="Unassembled WGS sequence"/>
</dbReference>